<feature type="transmembrane region" description="Helical" evidence="8">
    <location>
        <begin position="21"/>
        <end position="46"/>
    </location>
</feature>
<dbReference type="InterPro" id="IPR004268">
    <property type="entry name" value="MurJ"/>
</dbReference>
<gene>
    <name evidence="9" type="ORF">SAMN05444365_11648</name>
</gene>
<dbReference type="GO" id="GO:0005886">
    <property type="term" value="C:plasma membrane"/>
    <property type="evidence" value="ECO:0007669"/>
    <property type="project" value="UniProtKB-SubCell"/>
</dbReference>
<dbReference type="PANTHER" id="PTHR47019">
    <property type="entry name" value="LIPID II FLIPPASE MURJ"/>
    <property type="match status" value="1"/>
</dbReference>
<dbReference type="GO" id="GO:0009252">
    <property type="term" value="P:peptidoglycan biosynthetic process"/>
    <property type="evidence" value="ECO:0007669"/>
    <property type="project" value="UniProtKB-KW"/>
</dbReference>
<evidence type="ECO:0000256" key="7">
    <source>
        <dbReference type="ARBA" id="ARBA00023136"/>
    </source>
</evidence>
<feature type="transmembrane region" description="Helical" evidence="8">
    <location>
        <begin position="377"/>
        <end position="400"/>
    </location>
</feature>
<evidence type="ECO:0000313" key="10">
    <source>
        <dbReference type="Proteomes" id="UP000242415"/>
    </source>
</evidence>
<feature type="transmembrane region" description="Helical" evidence="8">
    <location>
        <begin position="475"/>
        <end position="501"/>
    </location>
</feature>
<keyword evidence="5" id="KW-0573">Peptidoglycan synthesis</keyword>
<sequence>MGGDTQPGVASRSPGVRRVAGAAALIAVLTVVARLAGFGRNVVFVWGVGATDLGDIYQAANTVPNIIFEIVAGGALASLVVPLLAGAVAVGDRAAVAATTSALLTWTLTLLVPLAAIVALAADPIIAALVPACTSPEQLATRCASPEQLVAGARMLRVFAPQLPLYGIGIVLTGVLQAHHRFAWPVIAPLLSSVTVIGTYLTFAITEGRAADLPRVGAAGQLLLAIGTTLGVVVLSLCLFIPLRRLRLRLRPGYRFPADARRTVGGLALAGAVTVGAQQIAVLVTLKLALAASTGTNVLFTYAQTVYLLPWAVLAVPVATAAYPTLSAARATGDEERYRATLAPATRAVVLLTCLGAAALVALARPAADLLIPAHQAAATAAGIAGFAPGLLGYGLFAVLSRALYARGEPRPAAAATAAGWLTATLAAVLLSAALPAEHRVMALTLANSVGMTVLGALLVRAVARRAGRAALAGLARAGLVGVLAAAAAALAGLAATGWLAAVAGTTPTRGGALLQGMLSGVVVLLVFLGVAYPLDRHDIRPMTSALTRRLRTYGRRNGEGTRSR</sequence>
<dbReference type="Proteomes" id="UP000242415">
    <property type="component" value="Unassembled WGS sequence"/>
</dbReference>
<evidence type="ECO:0000256" key="8">
    <source>
        <dbReference type="SAM" id="Phobius"/>
    </source>
</evidence>
<proteinExistence type="predicted"/>
<evidence type="ECO:0000256" key="5">
    <source>
        <dbReference type="ARBA" id="ARBA00022984"/>
    </source>
</evidence>
<keyword evidence="2" id="KW-1003">Cell membrane</keyword>
<name>A0A1H3T3D8_9ACTN</name>
<evidence type="ECO:0000256" key="6">
    <source>
        <dbReference type="ARBA" id="ARBA00022989"/>
    </source>
</evidence>
<feature type="transmembrane region" description="Helical" evidence="8">
    <location>
        <begin position="223"/>
        <end position="243"/>
    </location>
</feature>
<evidence type="ECO:0000256" key="1">
    <source>
        <dbReference type="ARBA" id="ARBA00004651"/>
    </source>
</evidence>
<feature type="transmembrane region" description="Helical" evidence="8">
    <location>
        <begin position="441"/>
        <end position="463"/>
    </location>
</feature>
<accession>A0A1H3T3D8</accession>
<feature type="transmembrane region" description="Helical" evidence="8">
    <location>
        <begin position="182"/>
        <end position="203"/>
    </location>
</feature>
<dbReference type="InterPro" id="IPR051050">
    <property type="entry name" value="Lipid_II_flippase_MurJ/MviN"/>
</dbReference>
<evidence type="ECO:0000256" key="4">
    <source>
        <dbReference type="ARBA" id="ARBA00022960"/>
    </source>
</evidence>
<dbReference type="GO" id="GO:0015648">
    <property type="term" value="F:lipid-linked peptidoglycan transporter activity"/>
    <property type="evidence" value="ECO:0007669"/>
    <property type="project" value="TreeGrafter"/>
</dbReference>
<keyword evidence="4" id="KW-0133">Cell shape</keyword>
<feature type="transmembrane region" description="Helical" evidence="8">
    <location>
        <begin position="306"/>
        <end position="326"/>
    </location>
</feature>
<feature type="transmembrane region" description="Helical" evidence="8">
    <location>
        <begin position="155"/>
        <end position="175"/>
    </location>
</feature>
<comment type="subcellular location">
    <subcellularLocation>
        <location evidence="1">Cell membrane</location>
        <topology evidence="1">Multi-pass membrane protein</topology>
    </subcellularLocation>
</comment>
<feature type="transmembrane region" description="Helical" evidence="8">
    <location>
        <begin position="102"/>
        <end position="122"/>
    </location>
</feature>
<reference evidence="10" key="1">
    <citation type="submission" date="2016-10" db="EMBL/GenBank/DDBJ databases">
        <authorList>
            <person name="Varghese N."/>
            <person name="Submissions S."/>
        </authorList>
    </citation>
    <scope>NUCLEOTIDE SEQUENCE [LARGE SCALE GENOMIC DNA]</scope>
    <source>
        <strain evidence="10">DSM 45245</strain>
    </source>
</reference>
<feature type="transmembrane region" description="Helical" evidence="8">
    <location>
        <begin position="347"/>
        <end position="365"/>
    </location>
</feature>
<dbReference type="Pfam" id="PF03023">
    <property type="entry name" value="MurJ"/>
    <property type="match status" value="1"/>
</dbReference>
<dbReference type="AlphaFoldDB" id="A0A1H3T3D8"/>
<keyword evidence="7 8" id="KW-0472">Membrane</keyword>
<feature type="transmembrane region" description="Helical" evidence="8">
    <location>
        <begin position="412"/>
        <end position="435"/>
    </location>
</feature>
<dbReference type="EMBL" id="FNPH01000016">
    <property type="protein sequence ID" value="SDZ43879.1"/>
    <property type="molecule type" value="Genomic_DNA"/>
</dbReference>
<evidence type="ECO:0000256" key="2">
    <source>
        <dbReference type="ARBA" id="ARBA00022475"/>
    </source>
</evidence>
<dbReference type="PANTHER" id="PTHR47019:SF1">
    <property type="entry name" value="LIPID II FLIPPASE MURJ"/>
    <property type="match status" value="1"/>
</dbReference>
<dbReference type="GO" id="GO:0034204">
    <property type="term" value="P:lipid translocation"/>
    <property type="evidence" value="ECO:0007669"/>
    <property type="project" value="TreeGrafter"/>
</dbReference>
<organism evidence="9 10">
    <name type="scientific">Micromonospora pattaloongensis</name>
    <dbReference type="NCBI Taxonomy" id="405436"/>
    <lineage>
        <taxon>Bacteria</taxon>
        <taxon>Bacillati</taxon>
        <taxon>Actinomycetota</taxon>
        <taxon>Actinomycetes</taxon>
        <taxon>Micromonosporales</taxon>
        <taxon>Micromonosporaceae</taxon>
        <taxon>Micromonospora</taxon>
    </lineage>
</organism>
<dbReference type="STRING" id="405436.SAMN05444365_11648"/>
<keyword evidence="6 8" id="KW-1133">Transmembrane helix</keyword>
<evidence type="ECO:0000313" key="9">
    <source>
        <dbReference type="EMBL" id="SDZ43879.1"/>
    </source>
</evidence>
<keyword evidence="10" id="KW-1185">Reference proteome</keyword>
<evidence type="ECO:0000256" key="3">
    <source>
        <dbReference type="ARBA" id="ARBA00022692"/>
    </source>
</evidence>
<protein>
    <submittedName>
        <fullName evidence="9">Putative peptidoglycan lipid II flippase</fullName>
    </submittedName>
</protein>
<dbReference type="GO" id="GO:0008360">
    <property type="term" value="P:regulation of cell shape"/>
    <property type="evidence" value="ECO:0007669"/>
    <property type="project" value="UniProtKB-KW"/>
</dbReference>
<keyword evidence="3 8" id="KW-0812">Transmembrane</keyword>
<feature type="transmembrane region" description="Helical" evidence="8">
    <location>
        <begin position="264"/>
        <end position="286"/>
    </location>
</feature>
<feature type="transmembrane region" description="Helical" evidence="8">
    <location>
        <begin position="66"/>
        <end position="90"/>
    </location>
</feature>
<dbReference type="PRINTS" id="PR01806">
    <property type="entry name" value="VIRFACTRMVIN"/>
</dbReference>
<feature type="transmembrane region" description="Helical" evidence="8">
    <location>
        <begin position="513"/>
        <end position="535"/>
    </location>
</feature>